<dbReference type="InterPro" id="IPR020436">
    <property type="entry name" value="SMB_chordata"/>
</dbReference>
<organism evidence="33 34">
    <name type="scientific">Monodelphis domestica</name>
    <name type="common">Gray short-tailed opossum</name>
    <dbReference type="NCBI Taxonomy" id="13616"/>
    <lineage>
        <taxon>Eukaryota</taxon>
        <taxon>Metazoa</taxon>
        <taxon>Chordata</taxon>
        <taxon>Craniata</taxon>
        <taxon>Vertebrata</taxon>
        <taxon>Euteleostomi</taxon>
        <taxon>Mammalia</taxon>
        <taxon>Metatheria</taxon>
        <taxon>Didelphimorphia</taxon>
        <taxon>Didelphidae</taxon>
        <taxon>Monodelphis</taxon>
    </lineage>
</organism>
<dbReference type="GO" id="GO:0046872">
    <property type="term" value="F:metal ion binding"/>
    <property type="evidence" value="ECO:0007669"/>
    <property type="project" value="UniProtKB-KW"/>
</dbReference>
<dbReference type="GO" id="GO:0009143">
    <property type="term" value="P:nucleoside triphosphate catabolic process"/>
    <property type="evidence" value="ECO:0000318"/>
    <property type="project" value="GO_Central"/>
</dbReference>
<evidence type="ECO:0000256" key="6">
    <source>
        <dbReference type="ARBA" id="ARBA00012029"/>
    </source>
</evidence>
<keyword evidence="19" id="KW-0325">Glycoprotein</keyword>
<dbReference type="InterPro" id="IPR044929">
    <property type="entry name" value="DNA/RNA_non-sp_Endonuclease_sf"/>
</dbReference>
<dbReference type="GO" id="GO:0046325">
    <property type="term" value="P:negative regulation of D-glucose import"/>
    <property type="evidence" value="ECO:0007669"/>
    <property type="project" value="Ensembl"/>
</dbReference>
<dbReference type="GO" id="GO:0045719">
    <property type="term" value="P:negative regulation of glycogen biosynthetic process"/>
    <property type="evidence" value="ECO:0007669"/>
    <property type="project" value="Ensembl"/>
</dbReference>
<dbReference type="InterPro" id="IPR044925">
    <property type="entry name" value="His-Me_finger_sf"/>
</dbReference>
<dbReference type="CDD" id="cd16018">
    <property type="entry name" value="Enpp"/>
    <property type="match status" value="1"/>
</dbReference>
<dbReference type="GO" id="GO:0030282">
    <property type="term" value="P:bone mineralization"/>
    <property type="evidence" value="ECO:0007669"/>
    <property type="project" value="Ensembl"/>
</dbReference>
<dbReference type="GO" id="GO:0046034">
    <property type="term" value="P:ATP metabolic process"/>
    <property type="evidence" value="ECO:0000318"/>
    <property type="project" value="GO_Central"/>
</dbReference>
<dbReference type="Gene3D" id="3.40.570.10">
    <property type="entry name" value="Extracellular Endonuclease, subunit A"/>
    <property type="match status" value="1"/>
</dbReference>
<dbReference type="GO" id="GO:0005158">
    <property type="term" value="F:insulin receptor binding"/>
    <property type="evidence" value="ECO:0007669"/>
    <property type="project" value="Ensembl"/>
</dbReference>
<evidence type="ECO:0000256" key="30">
    <source>
        <dbReference type="SAM" id="MobiDB-lite"/>
    </source>
</evidence>
<evidence type="ECO:0000256" key="10">
    <source>
        <dbReference type="ARBA" id="ARBA00022723"/>
    </source>
</evidence>
<evidence type="ECO:0000256" key="16">
    <source>
        <dbReference type="ARBA" id="ARBA00022989"/>
    </source>
</evidence>
<dbReference type="GO" id="GO:0005886">
    <property type="term" value="C:plasma membrane"/>
    <property type="evidence" value="ECO:0007669"/>
    <property type="project" value="UniProtKB-SubCell"/>
</dbReference>
<sequence length="916" mass="104835">MERDGCSGSHRGTKESRAGISKEQGYGDTAGDPQAAVNMLAPLDVGDEQQLEKGARAHKAKDPNTYKVLSLVLSVCMLTTILGCIFGLKPSCSREVKSCKGRCFERTFGNCRCDVACVELGNCCLDYHETCIEPEHIWTCSKFRCGEKRLPKSHCSCTDDCKTKGDCCINYDSVCQGEESWVEEECENIIEPQCPTGFEIPPTILFSLDGFRAEYLHTWGGLLPVIRKLQNCGTHTTNLRPVYPTKTFPNHYSLVTGLYPESHGIIDNKMYDPAMNASFALKNKEKFNPEWYKGEPIWLTTKYQDLKSGTFFWPGSDVEINGILPDIYQVYNGSIPFEERVLAILQWLQLPKDKRPHFYTLYLEEPDSSGHSFGPVSSQVIKALQRVDSIVGMLMDGLKTMNLHRCINLILVSDHGMEQGSCKKYVYLNKYLGDVKNVKVFYGPAARFRIFDASDNHQTLNYEDIARNLSCREPDQHFKPYLKEFLPKRLHFAKNDRIEPLIFYLDPQWQLALNPTERKYCGSGFHGSDNTFSNMQAFFIAYGPAFKHNTKVEPFENIEIYNLICDLLNLKPAPNNGTHGSLNHLLKEPVHIPEHPKEVSHPAKCPFTKKTKDNLGCSCDSASSIVDFQSELNMTTEEEKVIKRNILPYGRPRVLQKNSTFCLLYQHQFVNAYSRDITMPLWSSYTVDKNDSFSAEDFSNCFYQDHRIPPSPIRKCSFYKNNPKLSYGFLYPPQLTKGSNNRYQEALITSNIIPMYQSFQVIWNYFHNVLLPRYAGERNGVNVVSGPVFDSDYNGLYDTPEIRKQNSKRISNQEVLIPTHYFIVLTSCKNKTQTPWRCENSLETLAFIIPHRTDNSESCTHGKQESSWVEELLKLHRARVTDVEIITGLSFYQDRKESVSDILRWKTYLPTFNQED</sequence>
<evidence type="ECO:0000256" key="9">
    <source>
        <dbReference type="ARBA" id="ARBA00022692"/>
    </source>
</evidence>
<reference evidence="33 34" key="1">
    <citation type="journal article" date="2007" name="Nature">
        <title>Genome of the marsupial Monodelphis domestica reveals innovation in non-coding sequences.</title>
        <authorList>
            <person name="Mikkelsen T.S."/>
            <person name="Wakefield M.J."/>
            <person name="Aken B."/>
            <person name="Amemiya C.T."/>
            <person name="Chang J.L."/>
            <person name="Duke S."/>
            <person name="Garber M."/>
            <person name="Gentles A.J."/>
            <person name="Goodstadt L."/>
            <person name="Heger A."/>
            <person name="Jurka J."/>
            <person name="Kamal M."/>
            <person name="Mauceli E."/>
            <person name="Searle S.M."/>
            <person name="Sharpe T."/>
            <person name="Baker M.L."/>
            <person name="Batzer M.A."/>
            <person name="Benos P.V."/>
            <person name="Belov K."/>
            <person name="Clamp M."/>
            <person name="Cook A."/>
            <person name="Cuff J."/>
            <person name="Das R."/>
            <person name="Davidow L."/>
            <person name="Deakin J.E."/>
            <person name="Fazzari M.J."/>
            <person name="Glass J.L."/>
            <person name="Grabherr M."/>
            <person name="Greally J.M."/>
            <person name="Gu W."/>
            <person name="Hore T.A."/>
            <person name="Huttley G.A."/>
            <person name="Kleber M."/>
            <person name="Jirtle R.L."/>
            <person name="Koina E."/>
            <person name="Lee J.T."/>
            <person name="Mahony S."/>
            <person name="Marra M.A."/>
            <person name="Miller R.D."/>
            <person name="Nicholls R.D."/>
            <person name="Oda M."/>
            <person name="Papenfuss A.T."/>
            <person name="Parra Z.E."/>
            <person name="Pollock D.D."/>
            <person name="Ray D.A."/>
            <person name="Schein J.E."/>
            <person name="Speed T.P."/>
            <person name="Thompson K."/>
            <person name="VandeBerg J.L."/>
            <person name="Wade C.M."/>
            <person name="Walker J.A."/>
            <person name="Waters P.D."/>
            <person name="Webber C."/>
            <person name="Weidman J.R."/>
            <person name="Xie X."/>
            <person name="Zody M.C."/>
            <person name="Baldwin J."/>
            <person name="Abdouelleil A."/>
            <person name="Abdulkadir J."/>
            <person name="Abebe A."/>
            <person name="Abera B."/>
            <person name="Abreu J."/>
            <person name="Acer S.C."/>
            <person name="Aftuck L."/>
            <person name="Alexander A."/>
            <person name="An P."/>
            <person name="Anderson E."/>
            <person name="Anderson S."/>
            <person name="Arachi H."/>
            <person name="Azer M."/>
            <person name="Bachantsang P."/>
            <person name="Barry A."/>
            <person name="Bayul T."/>
            <person name="Berlin A."/>
            <person name="Bessette D."/>
            <person name="Bloom T."/>
            <person name="Bloom T."/>
            <person name="Boguslavskiy L."/>
            <person name="Bonnet C."/>
            <person name="Boukhgalter B."/>
            <person name="Bourzgui I."/>
            <person name="Brown A."/>
            <person name="Cahill P."/>
            <person name="Channer S."/>
            <person name="Cheshatsang Y."/>
            <person name="Chuda L."/>
            <person name="Citroen M."/>
            <person name="Collymore A."/>
            <person name="Cooke P."/>
            <person name="Costello M."/>
            <person name="D'Aco K."/>
            <person name="Daza R."/>
            <person name="De Haan G."/>
            <person name="DeGray S."/>
            <person name="DeMaso C."/>
            <person name="Dhargay N."/>
            <person name="Dooley K."/>
            <person name="Dooley E."/>
            <person name="Doricent M."/>
            <person name="Dorje P."/>
            <person name="Dorjee K."/>
            <person name="Dupes A."/>
            <person name="Elong R."/>
            <person name="Falk J."/>
            <person name="Farina A."/>
            <person name="Faro S."/>
            <person name="Ferguson D."/>
            <person name="Fisher S."/>
            <person name="Foley C.D."/>
            <person name="Franke A."/>
            <person name="Friedrich D."/>
            <person name="Gadbois L."/>
            <person name="Gearin G."/>
            <person name="Gearin C.R."/>
            <person name="Giannoukos G."/>
            <person name="Goode T."/>
            <person name="Graham J."/>
            <person name="Grandbois E."/>
            <person name="Grewal S."/>
            <person name="Gyaltsen K."/>
            <person name="Hafez N."/>
            <person name="Hagos B."/>
            <person name="Hall J."/>
            <person name="Henson C."/>
            <person name="Hollinger A."/>
            <person name="Honan T."/>
            <person name="Huard M.D."/>
            <person name="Hughes L."/>
            <person name="Hurhula B."/>
            <person name="Husby M.E."/>
            <person name="Kamat A."/>
            <person name="Kanga B."/>
            <person name="Kashin S."/>
            <person name="Khazanovich D."/>
            <person name="Kisner P."/>
            <person name="Lance K."/>
            <person name="Lara M."/>
            <person name="Lee W."/>
            <person name="Lennon N."/>
            <person name="Letendre F."/>
            <person name="LeVine R."/>
            <person name="Lipovsky A."/>
            <person name="Liu X."/>
            <person name="Liu J."/>
            <person name="Liu S."/>
            <person name="Lokyitsang T."/>
            <person name="Lokyitsang Y."/>
            <person name="Lubonja R."/>
            <person name="Lui A."/>
            <person name="MacDonald P."/>
            <person name="Magnisalis V."/>
            <person name="Maru K."/>
            <person name="Matthews C."/>
            <person name="McCusker W."/>
            <person name="McDonough S."/>
            <person name="Mehta T."/>
            <person name="Meldrim J."/>
            <person name="Meneus L."/>
            <person name="Mihai O."/>
            <person name="Mihalev A."/>
            <person name="Mihova T."/>
            <person name="Mittelman R."/>
            <person name="Mlenga V."/>
            <person name="Montmayeur A."/>
            <person name="Mulrain L."/>
            <person name="Navidi A."/>
            <person name="Naylor J."/>
            <person name="Negash T."/>
            <person name="Nguyen T."/>
            <person name="Nguyen N."/>
            <person name="Nicol R."/>
            <person name="Norbu C."/>
            <person name="Norbu N."/>
            <person name="Novod N."/>
            <person name="O'Neill B."/>
            <person name="Osman S."/>
            <person name="Markiewicz E."/>
            <person name="Oyono O.L."/>
            <person name="Patti C."/>
            <person name="Phunkhang P."/>
            <person name="Pierre F."/>
            <person name="Priest M."/>
            <person name="Raghuraman S."/>
            <person name="Rege F."/>
            <person name="Reyes R."/>
            <person name="Rise C."/>
            <person name="Rogov P."/>
            <person name="Ross K."/>
            <person name="Ryan E."/>
            <person name="Settipalli S."/>
            <person name="Shea T."/>
            <person name="Sherpa N."/>
            <person name="Shi L."/>
            <person name="Shih D."/>
            <person name="Sparrow T."/>
            <person name="Spaulding J."/>
            <person name="Stalker J."/>
            <person name="Stange-Thomann N."/>
            <person name="Stavropoulos S."/>
            <person name="Stone C."/>
            <person name="Strader C."/>
            <person name="Tesfaye S."/>
            <person name="Thomson T."/>
            <person name="Thoulutsang Y."/>
            <person name="Thoulutsang D."/>
            <person name="Topham K."/>
            <person name="Topping I."/>
            <person name="Tsamla T."/>
            <person name="Vassiliev H."/>
            <person name="Vo A."/>
            <person name="Wangchuk T."/>
            <person name="Wangdi T."/>
            <person name="Weiand M."/>
            <person name="Wilkinson J."/>
            <person name="Wilson A."/>
            <person name="Yadav S."/>
            <person name="Young G."/>
            <person name="Yu Q."/>
            <person name="Zembek L."/>
            <person name="Zhong D."/>
            <person name="Zimmer A."/>
            <person name="Zwirko Z."/>
            <person name="Jaffe D.B."/>
            <person name="Alvarez P."/>
            <person name="Brockman W."/>
            <person name="Butler J."/>
            <person name="Chin C."/>
            <person name="Gnerre S."/>
            <person name="MacCallum I."/>
            <person name="Graves J.A."/>
            <person name="Ponting C.P."/>
            <person name="Breen M."/>
            <person name="Samollow P.B."/>
            <person name="Lander E.S."/>
            <person name="Lindblad-Toh K."/>
        </authorList>
    </citation>
    <scope>NUCLEOTIDE SEQUENCE [LARGE SCALE GENOMIC DNA]</scope>
</reference>
<evidence type="ECO:0000256" key="28">
    <source>
        <dbReference type="ARBA" id="ARBA00048215"/>
    </source>
</evidence>
<comment type="catalytic activity">
    <reaction evidence="27">
        <text>UTP + H2O = UMP + diphosphate + H(+)</text>
        <dbReference type="Rhea" id="RHEA:29395"/>
        <dbReference type="ChEBI" id="CHEBI:15377"/>
        <dbReference type="ChEBI" id="CHEBI:15378"/>
        <dbReference type="ChEBI" id="CHEBI:33019"/>
        <dbReference type="ChEBI" id="CHEBI:46398"/>
        <dbReference type="ChEBI" id="CHEBI:57865"/>
        <dbReference type="EC" id="3.6.1.9"/>
    </reaction>
    <physiologicalReaction direction="left-to-right" evidence="27">
        <dbReference type="Rhea" id="RHEA:29396"/>
    </physiologicalReaction>
</comment>
<evidence type="ECO:0000256" key="22">
    <source>
        <dbReference type="ARBA" id="ARBA00044894"/>
    </source>
</evidence>
<dbReference type="RefSeq" id="XP_001380405.1">
    <property type="nucleotide sequence ID" value="XM_001380368.4"/>
</dbReference>
<evidence type="ECO:0000256" key="19">
    <source>
        <dbReference type="ARBA" id="ARBA00023180"/>
    </source>
</evidence>
<dbReference type="eggNOG" id="KOG2645">
    <property type="taxonomic scope" value="Eukaryota"/>
</dbReference>
<evidence type="ECO:0000256" key="24">
    <source>
        <dbReference type="ARBA" id="ARBA00045000"/>
    </source>
</evidence>
<dbReference type="Bgee" id="ENSMODG00000017564">
    <property type="expression patterns" value="Expressed in extraembryonic membrane and 19 other cell types or tissues"/>
</dbReference>
<keyword evidence="34" id="KW-1185">Reference proteome</keyword>
<reference evidence="33" key="3">
    <citation type="submission" date="2025-09" db="UniProtKB">
        <authorList>
            <consortium name="Ensembl"/>
        </authorList>
    </citation>
    <scope>IDENTIFICATION</scope>
</reference>
<evidence type="ECO:0000256" key="29">
    <source>
        <dbReference type="ARBA" id="ARBA00049048"/>
    </source>
</evidence>
<comment type="catalytic activity">
    <reaction evidence="28">
        <text>GTP + H2O = GMP + diphosphate + H(+)</text>
        <dbReference type="Rhea" id="RHEA:29391"/>
        <dbReference type="ChEBI" id="CHEBI:15377"/>
        <dbReference type="ChEBI" id="CHEBI:15378"/>
        <dbReference type="ChEBI" id="CHEBI:33019"/>
        <dbReference type="ChEBI" id="CHEBI:37565"/>
        <dbReference type="ChEBI" id="CHEBI:58115"/>
        <dbReference type="EC" id="3.6.1.9"/>
    </reaction>
    <physiologicalReaction direction="left-to-right" evidence="28">
        <dbReference type="Rhea" id="RHEA:29392"/>
    </physiologicalReaction>
</comment>
<keyword evidence="14" id="KW-0106">Calcium</keyword>
<dbReference type="CTD" id="5167"/>
<reference evidence="33" key="2">
    <citation type="submission" date="2025-08" db="UniProtKB">
        <authorList>
            <consortium name="Ensembl"/>
        </authorList>
    </citation>
    <scope>IDENTIFICATION</scope>
</reference>
<dbReference type="PANTHER" id="PTHR10151:SF77">
    <property type="entry name" value="ECTONUCLEOTIDE PYROPHOSPHATASE_PHOSPHODIESTERASE FAMILY MEMBER 1"/>
    <property type="match status" value="1"/>
</dbReference>
<dbReference type="EC" id="3.6.1.9" evidence="20"/>
<proteinExistence type="inferred from homology"/>
<dbReference type="Pfam" id="PF01223">
    <property type="entry name" value="Endonuclease_NS"/>
    <property type="match status" value="1"/>
</dbReference>
<dbReference type="GO" id="GO:0032869">
    <property type="term" value="P:cellular response to insulin stimulus"/>
    <property type="evidence" value="ECO:0007669"/>
    <property type="project" value="Ensembl"/>
</dbReference>
<dbReference type="EC" id="3.1.4.1" evidence="6"/>
<keyword evidence="10" id="KW-0479">Metal-binding</keyword>
<dbReference type="SMART" id="SM00201">
    <property type="entry name" value="SO"/>
    <property type="match status" value="2"/>
</dbReference>
<evidence type="ECO:0000256" key="11">
    <source>
        <dbReference type="ARBA" id="ARBA00022737"/>
    </source>
</evidence>
<evidence type="ECO:0000256" key="21">
    <source>
        <dbReference type="ARBA" id="ARBA00044879"/>
    </source>
</evidence>
<dbReference type="Gene3D" id="4.10.410.20">
    <property type="match status" value="2"/>
</dbReference>
<comment type="catalytic activity">
    <reaction evidence="23">
        <text>CTP + H2O = CMP + diphosphate + H(+)</text>
        <dbReference type="Rhea" id="RHEA:27762"/>
        <dbReference type="ChEBI" id="CHEBI:15377"/>
        <dbReference type="ChEBI" id="CHEBI:15378"/>
        <dbReference type="ChEBI" id="CHEBI:33019"/>
        <dbReference type="ChEBI" id="CHEBI:37563"/>
        <dbReference type="ChEBI" id="CHEBI:60377"/>
        <dbReference type="EC" id="3.6.1.9"/>
    </reaction>
    <physiologicalReaction direction="left-to-right" evidence="23">
        <dbReference type="Rhea" id="RHEA:27763"/>
    </physiologicalReaction>
</comment>
<evidence type="ECO:0000256" key="31">
    <source>
        <dbReference type="SAM" id="Phobius"/>
    </source>
</evidence>
<dbReference type="InterPro" id="IPR020821">
    <property type="entry name" value="ENPP1-3/EXOG-like_nuc-like"/>
</dbReference>
<dbReference type="SUPFAM" id="SSF90188">
    <property type="entry name" value="Somatomedin B domain"/>
    <property type="match status" value="2"/>
</dbReference>
<dbReference type="InterPro" id="IPR017850">
    <property type="entry name" value="Alkaline_phosphatase_core_sf"/>
</dbReference>
<dbReference type="FunFam" id="4.10.410.20:FF:000001">
    <property type="entry name" value="Ectonucleotide pyrophosphatase/phosphodiesterase family member 2"/>
    <property type="match status" value="1"/>
</dbReference>
<dbReference type="InterPro" id="IPR036024">
    <property type="entry name" value="Somatomedin_B-like_dom_sf"/>
</dbReference>
<name>F7BSJ2_MONDO</name>
<dbReference type="GO" id="GO:0050427">
    <property type="term" value="P:3'-phosphoadenosine 5'-phosphosulfate metabolic process"/>
    <property type="evidence" value="ECO:0007669"/>
    <property type="project" value="Ensembl"/>
</dbReference>
<keyword evidence="9 31" id="KW-0812">Transmembrane</keyword>
<evidence type="ECO:0000256" key="1">
    <source>
        <dbReference type="ARBA" id="ARBA00000983"/>
    </source>
</evidence>
<feature type="transmembrane region" description="Helical" evidence="31">
    <location>
        <begin position="68"/>
        <end position="88"/>
    </location>
</feature>
<dbReference type="GO" id="GO:0004528">
    <property type="term" value="F:phosphodiesterase I activity"/>
    <property type="evidence" value="ECO:0000318"/>
    <property type="project" value="GO_Central"/>
</dbReference>
<evidence type="ECO:0000256" key="7">
    <source>
        <dbReference type="ARBA" id="ARBA00022475"/>
    </source>
</evidence>
<gene>
    <name evidence="33" type="primary">ENPP1</name>
</gene>
<evidence type="ECO:0000256" key="20">
    <source>
        <dbReference type="ARBA" id="ARBA00038862"/>
    </source>
</evidence>
<feature type="domain" description="SMB" evidence="32">
    <location>
        <begin position="95"/>
        <end position="135"/>
    </location>
</feature>
<dbReference type="CDD" id="cd00091">
    <property type="entry name" value="NUC"/>
    <property type="match status" value="1"/>
</dbReference>
<dbReference type="Proteomes" id="UP000002280">
    <property type="component" value="Chromosome 2"/>
</dbReference>
<comment type="catalytic activity">
    <reaction evidence="1">
        <text>Hydrolytically removes 5'-nucleotides successively from the 3'-hydroxy termini of 3'-hydroxy-terminated oligonucleotides.</text>
        <dbReference type="EC" id="3.1.4.1"/>
    </reaction>
</comment>
<comment type="similarity">
    <text evidence="5">Belongs to the nucleotide pyrophosphatase/phosphodiesterase family.</text>
</comment>
<keyword evidence="11" id="KW-0677">Repeat</keyword>
<dbReference type="GO" id="GO:0045599">
    <property type="term" value="P:negative regulation of fat cell differentiation"/>
    <property type="evidence" value="ECO:0000318"/>
    <property type="project" value="GO_Central"/>
</dbReference>
<dbReference type="GO" id="GO:0010467">
    <property type="term" value="P:gene expression"/>
    <property type="evidence" value="ECO:0007669"/>
    <property type="project" value="Ensembl"/>
</dbReference>
<keyword evidence="7" id="KW-1003">Cell membrane</keyword>
<dbReference type="GO" id="GO:0003676">
    <property type="term" value="F:nucleic acid binding"/>
    <property type="evidence" value="ECO:0007669"/>
    <property type="project" value="InterPro"/>
</dbReference>
<evidence type="ECO:0000256" key="4">
    <source>
        <dbReference type="ARBA" id="ARBA00004613"/>
    </source>
</evidence>
<protein>
    <recommendedName>
        <fullName evidence="26">Alkaline phosphodiesterase I</fullName>
        <ecNumber evidence="6">3.1.4.1</ecNumber>
        <ecNumber evidence="20">3.6.1.9</ecNumber>
    </recommendedName>
    <alternativeName>
        <fullName evidence="24">Nucleotide diphosphatase</fullName>
    </alternativeName>
    <alternativeName>
        <fullName evidence="25">Nucleotide pyrophosphatase</fullName>
    </alternativeName>
</protein>
<dbReference type="GO" id="GO:0009986">
    <property type="term" value="C:cell surface"/>
    <property type="evidence" value="ECO:0000318"/>
    <property type="project" value="GO_Central"/>
</dbReference>
<dbReference type="FunCoup" id="F7BSJ2">
    <property type="interactions" value="170"/>
</dbReference>
<dbReference type="OMA" id="LMDGMIN"/>
<dbReference type="GO" id="GO:0004551">
    <property type="term" value="F:dinucleotide phosphatase activity"/>
    <property type="evidence" value="ECO:0000318"/>
    <property type="project" value="GO_Central"/>
</dbReference>
<evidence type="ECO:0000256" key="15">
    <source>
        <dbReference type="ARBA" id="ARBA00022968"/>
    </source>
</evidence>
<dbReference type="GO" id="GO:0042803">
    <property type="term" value="F:protein homodimerization activity"/>
    <property type="evidence" value="ECO:0007669"/>
    <property type="project" value="Ensembl"/>
</dbReference>
<dbReference type="GO" id="GO:0006091">
    <property type="term" value="P:generation of precursor metabolites and energy"/>
    <property type="evidence" value="ECO:0007669"/>
    <property type="project" value="Ensembl"/>
</dbReference>
<evidence type="ECO:0000256" key="12">
    <source>
        <dbReference type="ARBA" id="ARBA00022801"/>
    </source>
</evidence>
<dbReference type="GO" id="GO:0030318">
    <property type="term" value="P:melanocyte differentiation"/>
    <property type="evidence" value="ECO:0007669"/>
    <property type="project" value="Ensembl"/>
</dbReference>
<keyword evidence="12" id="KW-0378">Hydrolase</keyword>
<evidence type="ECO:0000256" key="5">
    <source>
        <dbReference type="ARBA" id="ARBA00010594"/>
    </source>
</evidence>
<evidence type="ECO:0000256" key="13">
    <source>
        <dbReference type="ARBA" id="ARBA00022833"/>
    </source>
</evidence>
<dbReference type="GO" id="GO:0030247">
    <property type="term" value="F:polysaccharide binding"/>
    <property type="evidence" value="ECO:0007669"/>
    <property type="project" value="InterPro"/>
</dbReference>
<accession>F7BSJ2</accession>
<keyword evidence="16 31" id="KW-1133">Transmembrane helix</keyword>
<dbReference type="GO" id="GO:0030500">
    <property type="term" value="P:regulation of bone mineralization"/>
    <property type="evidence" value="ECO:0000318"/>
    <property type="project" value="GO_Central"/>
</dbReference>
<evidence type="ECO:0000256" key="26">
    <source>
        <dbReference type="ARBA" id="ARBA00045013"/>
    </source>
</evidence>
<evidence type="ECO:0000256" key="18">
    <source>
        <dbReference type="ARBA" id="ARBA00023157"/>
    </source>
</evidence>
<evidence type="ECO:0000256" key="8">
    <source>
        <dbReference type="ARBA" id="ARBA00022525"/>
    </source>
</evidence>
<dbReference type="GO" id="GO:0033198">
    <property type="term" value="P:response to ATP"/>
    <property type="evidence" value="ECO:0007669"/>
    <property type="project" value="Ensembl"/>
</dbReference>
<dbReference type="PROSITE" id="PS50958">
    <property type="entry name" value="SMB_2"/>
    <property type="match status" value="2"/>
</dbReference>
<dbReference type="KEGG" id="mdo:100031043"/>
<evidence type="ECO:0000256" key="23">
    <source>
        <dbReference type="ARBA" id="ARBA00044922"/>
    </source>
</evidence>
<evidence type="ECO:0000256" key="27">
    <source>
        <dbReference type="ARBA" id="ARBA00047299"/>
    </source>
</evidence>
<evidence type="ECO:0000256" key="17">
    <source>
        <dbReference type="ARBA" id="ARBA00023136"/>
    </source>
</evidence>
<dbReference type="PROSITE" id="PS00524">
    <property type="entry name" value="SMB_1"/>
    <property type="match status" value="1"/>
</dbReference>
<keyword evidence="8" id="KW-0964">Secreted</keyword>
<dbReference type="InterPro" id="IPR002591">
    <property type="entry name" value="Phosphodiest/P_Trfase"/>
</dbReference>
<dbReference type="InParanoid" id="F7BSJ2"/>
<keyword evidence="15" id="KW-0735">Signal-anchor</keyword>
<keyword evidence="17 31" id="KW-0472">Membrane</keyword>
<comment type="catalytic activity">
    <reaction evidence="22">
        <text>ATP + H2O = AMP + diphosphate + H(+)</text>
        <dbReference type="Rhea" id="RHEA:14245"/>
        <dbReference type="ChEBI" id="CHEBI:15377"/>
        <dbReference type="ChEBI" id="CHEBI:15378"/>
        <dbReference type="ChEBI" id="CHEBI:30616"/>
        <dbReference type="ChEBI" id="CHEBI:33019"/>
        <dbReference type="ChEBI" id="CHEBI:456215"/>
        <dbReference type="EC" id="3.6.1.9"/>
    </reaction>
    <physiologicalReaction direction="left-to-right" evidence="22">
        <dbReference type="Rhea" id="RHEA:14246"/>
    </physiologicalReaction>
</comment>
<dbReference type="GO" id="GO:0030643">
    <property type="term" value="P:intracellular phosphate ion homeostasis"/>
    <property type="evidence" value="ECO:0007669"/>
    <property type="project" value="Ensembl"/>
</dbReference>
<dbReference type="GO" id="GO:0005615">
    <property type="term" value="C:extracellular space"/>
    <property type="evidence" value="ECO:0007669"/>
    <property type="project" value="Ensembl"/>
</dbReference>
<dbReference type="Pfam" id="PF01033">
    <property type="entry name" value="Somatomedin_B"/>
    <property type="match status" value="2"/>
</dbReference>
<dbReference type="GO" id="GO:0046627">
    <property type="term" value="P:negative regulation of insulin receptor signaling pathway"/>
    <property type="evidence" value="ECO:0007669"/>
    <property type="project" value="Ensembl"/>
</dbReference>
<keyword evidence="13" id="KW-0862">Zinc</keyword>
<dbReference type="Gene3D" id="3.40.720.10">
    <property type="entry name" value="Alkaline Phosphatase, subunit A"/>
    <property type="match status" value="1"/>
</dbReference>
<dbReference type="Pfam" id="PF01663">
    <property type="entry name" value="Phosphodiest"/>
    <property type="match status" value="1"/>
</dbReference>
<dbReference type="STRING" id="13616.ENSMODP00000021911"/>
<feature type="region of interest" description="Disordered" evidence="30">
    <location>
        <begin position="1"/>
        <end position="32"/>
    </location>
</feature>
<evidence type="ECO:0000313" key="33">
    <source>
        <dbReference type="Ensembl" id="ENSMODP00000021911.3"/>
    </source>
</evidence>
<dbReference type="GO" id="GO:0005044">
    <property type="term" value="F:scavenger receptor activity"/>
    <property type="evidence" value="ECO:0007669"/>
    <property type="project" value="InterPro"/>
</dbReference>
<dbReference type="GO" id="GO:0005524">
    <property type="term" value="F:ATP binding"/>
    <property type="evidence" value="ECO:0007669"/>
    <property type="project" value="Ensembl"/>
</dbReference>
<dbReference type="SUPFAM" id="SSF53649">
    <property type="entry name" value="Alkaline phosphatase-like"/>
    <property type="match status" value="1"/>
</dbReference>
<dbReference type="OrthoDB" id="415411at2759"/>
<dbReference type="PANTHER" id="PTHR10151">
    <property type="entry name" value="ECTONUCLEOTIDE PYROPHOSPHATASE/PHOSPHODIESTERASE"/>
    <property type="match status" value="1"/>
</dbReference>
<evidence type="ECO:0000259" key="32">
    <source>
        <dbReference type="PROSITE" id="PS50958"/>
    </source>
</evidence>
<dbReference type="PRINTS" id="PR00022">
    <property type="entry name" value="SOMATOMEDINB"/>
</dbReference>
<comment type="subcellular location">
    <subcellularLocation>
        <location evidence="3">Cell membrane</location>
        <topology evidence="3">Single-pass type II membrane protein</topology>
    </subcellularLocation>
    <subcellularLocation>
        <location evidence="4">Secreted</location>
    </subcellularLocation>
</comment>
<keyword evidence="18" id="KW-1015">Disulfide bond</keyword>
<dbReference type="GO" id="GO:0030308">
    <property type="term" value="P:negative regulation of cell growth"/>
    <property type="evidence" value="ECO:0007669"/>
    <property type="project" value="Ensembl"/>
</dbReference>
<dbReference type="GO" id="GO:0106177">
    <property type="term" value="F:cyclic-GMP-AMP hydrolase activity"/>
    <property type="evidence" value="ECO:0007669"/>
    <property type="project" value="Ensembl"/>
</dbReference>
<dbReference type="GO" id="GO:0016791">
    <property type="term" value="F:phosphatase activity"/>
    <property type="evidence" value="ECO:0007669"/>
    <property type="project" value="Ensembl"/>
</dbReference>
<feature type="domain" description="SMB" evidence="32">
    <location>
        <begin position="136"/>
        <end position="180"/>
    </location>
</feature>
<dbReference type="HOGENOM" id="CLU_012256_0_1_1"/>
<dbReference type="AlphaFoldDB" id="F7BSJ2"/>
<dbReference type="GO" id="GO:0047429">
    <property type="term" value="F:nucleoside triphosphate diphosphatase activity"/>
    <property type="evidence" value="ECO:0007669"/>
    <property type="project" value="UniProtKB-EC"/>
</dbReference>
<dbReference type="FunFam" id="3.40.720.10:FF:000010">
    <property type="entry name" value="Ectonucleotide pyrophosphatase/phosphodiesterase family member 1"/>
    <property type="match status" value="1"/>
</dbReference>
<dbReference type="SMART" id="SM00892">
    <property type="entry name" value="Endonuclease_NS"/>
    <property type="match status" value="1"/>
</dbReference>
<dbReference type="GeneID" id="100031043"/>
<evidence type="ECO:0000256" key="2">
    <source>
        <dbReference type="ARBA" id="ARBA00001947"/>
    </source>
</evidence>
<comment type="catalytic activity">
    <reaction evidence="21">
        <text>a ribonucleoside 5'-triphosphate + H2O = a ribonucleoside 5'-phosphate + diphosphate + H(+)</text>
        <dbReference type="Rhea" id="RHEA:23996"/>
        <dbReference type="ChEBI" id="CHEBI:15377"/>
        <dbReference type="ChEBI" id="CHEBI:15378"/>
        <dbReference type="ChEBI" id="CHEBI:33019"/>
        <dbReference type="ChEBI" id="CHEBI:58043"/>
        <dbReference type="ChEBI" id="CHEBI:61557"/>
        <dbReference type="EC" id="3.6.1.9"/>
    </reaction>
    <physiologicalReaction direction="left-to-right" evidence="21">
        <dbReference type="Rhea" id="RHEA:23997"/>
    </physiologicalReaction>
</comment>
<dbReference type="SUPFAM" id="SSF54060">
    <property type="entry name" value="His-Me finger endonucleases"/>
    <property type="match status" value="1"/>
</dbReference>
<evidence type="ECO:0000256" key="25">
    <source>
        <dbReference type="ARBA" id="ARBA00045010"/>
    </source>
</evidence>
<dbReference type="GeneTree" id="ENSGT00940000156034"/>
<evidence type="ECO:0000256" key="14">
    <source>
        <dbReference type="ARBA" id="ARBA00022837"/>
    </source>
</evidence>
<dbReference type="InterPro" id="IPR001212">
    <property type="entry name" value="Somatomedin_B_dom"/>
</dbReference>
<comment type="cofactor">
    <cofactor evidence="2">
        <name>Zn(2+)</name>
        <dbReference type="ChEBI" id="CHEBI:29105"/>
    </cofactor>
</comment>
<evidence type="ECO:0000256" key="3">
    <source>
        <dbReference type="ARBA" id="ARBA00004401"/>
    </source>
</evidence>
<dbReference type="GO" id="GO:0030505">
    <property type="term" value="P:inorganic diphosphate transport"/>
    <property type="evidence" value="ECO:0000318"/>
    <property type="project" value="GO_Central"/>
</dbReference>
<evidence type="ECO:0000313" key="34">
    <source>
        <dbReference type="Proteomes" id="UP000002280"/>
    </source>
</evidence>
<dbReference type="Ensembl" id="ENSMODT00000022295.4">
    <property type="protein sequence ID" value="ENSMODP00000021911.3"/>
    <property type="gene ID" value="ENSMODG00000017564.4"/>
</dbReference>
<dbReference type="GO" id="GO:0006955">
    <property type="term" value="P:immune response"/>
    <property type="evidence" value="ECO:0007669"/>
    <property type="project" value="InterPro"/>
</dbReference>
<dbReference type="SMART" id="SM00477">
    <property type="entry name" value="NUC"/>
    <property type="match status" value="1"/>
</dbReference>
<comment type="catalytic activity">
    <reaction evidence="29">
        <text>P(1),P(4)-bis(5'-adenosyl) tetraphosphate + H2O = AMP + ATP + 2 H(+)</text>
        <dbReference type="Rhea" id="RHEA:32039"/>
        <dbReference type="ChEBI" id="CHEBI:15377"/>
        <dbReference type="ChEBI" id="CHEBI:15378"/>
        <dbReference type="ChEBI" id="CHEBI:30616"/>
        <dbReference type="ChEBI" id="CHEBI:58141"/>
        <dbReference type="ChEBI" id="CHEBI:456215"/>
    </reaction>
    <physiologicalReaction direction="left-to-right" evidence="29">
        <dbReference type="Rhea" id="RHEA:32040"/>
    </physiologicalReaction>
</comment>
<dbReference type="FunFam" id="4.10.410.20:FF:000003">
    <property type="entry name" value="Ectonucleotide pyrophosphatase/phosphodiesterase family member 1"/>
    <property type="match status" value="1"/>
</dbReference>
<dbReference type="InterPro" id="IPR001604">
    <property type="entry name" value="Endo_G_ENPP1-like_dom"/>
</dbReference>